<dbReference type="SUPFAM" id="SSF142695">
    <property type="entry name" value="RibA-like"/>
    <property type="match status" value="1"/>
</dbReference>
<comment type="cofactor">
    <cofactor evidence="14">
        <name>Mg(2+)</name>
        <dbReference type="ChEBI" id="CHEBI:18420"/>
    </cofactor>
    <cofactor evidence="14">
        <name>Mn(2+)</name>
        <dbReference type="ChEBI" id="CHEBI:29035"/>
    </cofactor>
    <text evidence="14">Binds 2 divalent metal cations per subunit. Magnesium or manganese.</text>
</comment>
<comment type="similarity">
    <text evidence="5">In the N-terminal section; belongs to the DHBP synthase family.</text>
</comment>
<dbReference type="Gene3D" id="3.90.870.10">
    <property type="entry name" value="DHBP synthase"/>
    <property type="match status" value="1"/>
</dbReference>
<dbReference type="Pfam" id="PF00925">
    <property type="entry name" value="GTP_cyclohydro2"/>
    <property type="match status" value="1"/>
</dbReference>
<feature type="domain" description="GTP cyclohydrolase II" evidence="15">
    <location>
        <begin position="270"/>
        <end position="424"/>
    </location>
</feature>
<accession>A0A7X1FNW5</accession>
<dbReference type="Gene3D" id="3.40.50.10990">
    <property type="entry name" value="GTP cyclohydrolase II"/>
    <property type="match status" value="1"/>
</dbReference>
<evidence type="ECO:0000256" key="1">
    <source>
        <dbReference type="ARBA" id="ARBA00000141"/>
    </source>
</evidence>
<dbReference type="GO" id="GO:0000287">
    <property type="term" value="F:magnesium ion binding"/>
    <property type="evidence" value="ECO:0007669"/>
    <property type="project" value="UniProtKB-UniRule"/>
</dbReference>
<dbReference type="GO" id="GO:0008686">
    <property type="term" value="F:3,4-dihydroxy-2-butanone-4-phosphate synthase activity"/>
    <property type="evidence" value="ECO:0007669"/>
    <property type="project" value="UniProtKB-UniRule"/>
</dbReference>
<comment type="catalytic activity">
    <reaction evidence="1 14">
        <text>D-ribulose 5-phosphate = (2S)-2-hydroxy-3-oxobutyl phosphate + formate + H(+)</text>
        <dbReference type="Rhea" id="RHEA:18457"/>
        <dbReference type="ChEBI" id="CHEBI:15378"/>
        <dbReference type="ChEBI" id="CHEBI:15740"/>
        <dbReference type="ChEBI" id="CHEBI:58121"/>
        <dbReference type="ChEBI" id="CHEBI:58830"/>
        <dbReference type="EC" id="4.1.99.12"/>
    </reaction>
</comment>
<dbReference type="GO" id="GO:0030145">
    <property type="term" value="F:manganese ion binding"/>
    <property type="evidence" value="ECO:0007669"/>
    <property type="project" value="UniProtKB-UniRule"/>
</dbReference>
<evidence type="ECO:0000256" key="2">
    <source>
        <dbReference type="ARBA" id="ARBA00001936"/>
    </source>
</evidence>
<evidence type="ECO:0000256" key="12">
    <source>
        <dbReference type="ARBA" id="ARBA00023211"/>
    </source>
</evidence>
<dbReference type="UniPathway" id="UPA00275">
    <property type="reaction ID" value="UER00399"/>
</dbReference>
<feature type="binding site" evidence="14">
    <location>
        <position position="94"/>
    </location>
    <ligand>
        <name>D-ribulose 5-phosphate</name>
        <dbReference type="ChEBI" id="CHEBI:58121"/>
    </ligand>
</feature>
<reference evidence="16 17" key="1">
    <citation type="submission" date="2020-08" db="EMBL/GenBank/DDBJ databases">
        <title>The genome sequence of type strain Novosphingobium flavum NBRC 111647.</title>
        <authorList>
            <person name="Liu Y."/>
        </authorList>
    </citation>
    <scope>NUCLEOTIDE SEQUENCE [LARGE SCALE GENOMIC DNA]</scope>
    <source>
        <strain evidence="16 17">NBRC 111647</strain>
    </source>
</reference>
<dbReference type="AlphaFoldDB" id="A0A7X1FNW5"/>
<dbReference type="SUPFAM" id="SSF55821">
    <property type="entry name" value="YrdC/RibB"/>
    <property type="match status" value="1"/>
</dbReference>
<dbReference type="InterPro" id="IPR000422">
    <property type="entry name" value="DHBP_synthase_RibB"/>
</dbReference>
<evidence type="ECO:0000256" key="4">
    <source>
        <dbReference type="ARBA" id="ARBA00004904"/>
    </source>
</evidence>
<feature type="site" description="Essential for catalytic activity" evidence="14">
    <location>
        <position position="226"/>
    </location>
</feature>
<keyword evidence="10 14" id="KW-0479">Metal-binding</keyword>
<evidence type="ECO:0000256" key="7">
    <source>
        <dbReference type="ARBA" id="ARBA00012153"/>
    </source>
</evidence>
<dbReference type="HAMAP" id="MF_00180">
    <property type="entry name" value="RibB"/>
    <property type="match status" value="1"/>
</dbReference>
<comment type="cofactor">
    <cofactor evidence="2">
        <name>Mn(2+)</name>
        <dbReference type="ChEBI" id="CHEBI:29035"/>
    </cofactor>
</comment>
<keyword evidence="9 14" id="KW-0686">Riboflavin biosynthesis</keyword>
<keyword evidence="11 14" id="KW-0460">Magnesium</keyword>
<dbReference type="FunFam" id="3.90.870.10:FF:000001">
    <property type="entry name" value="Riboflavin biosynthesis protein RibBA"/>
    <property type="match status" value="1"/>
</dbReference>
<comment type="function">
    <text evidence="3 14">Catalyzes the conversion of D-ribulose 5-phosphate to formate and 3,4-dihydroxy-2-butanone 4-phosphate.</text>
</comment>
<sequence length="428" mass="47045">MAKDLIDRITHLVVSRQMSRAGLARAAGLHANTLRDCGNSNWNPTAETLSKLERFLMSNDDRPVLATIEEIIDEARNGRMFILVDDEDRENEGDLIIPAQMATPAAVNFMATHGRGLICLCLTRERCEQLELPPMVQENGTPLGTAFTVSIEAREGITTGISAADRARTVSVAIDGTKGKADITSPGHVFPLQARDGGVLVRTGHTEAGVDISRLAGLNPSAVICEVMRDDGEMARLDDLVTFARMHDLKIGTIRDLIAYRRNHDRMVERRAEIDFTSHFGGQWRAITFFNKATGDETVALMKGRVEPDKPTLVRMHTLSVFHDTFGEVGDRENLLARSMEIIAEEGSGIIVAINRPMRGYVSRSIEMKARALAGEETPVEELRDYGVGAQVLAELGIHDMVLLTNTHHSLVALEGYGLSIVGERRID</sequence>
<feature type="binding site" evidence="14">
    <location>
        <position position="205"/>
    </location>
    <ligand>
        <name>Mg(2+)</name>
        <dbReference type="ChEBI" id="CHEBI:18420"/>
        <label>2</label>
    </ligand>
</feature>
<dbReference type="InterPro" id="IPR010982">
    <property type="entry name" value="Lambda_DNA-bd_dom_sf"/>
</dbReference>
<feature type="site" description="Essential for catalytic activity" evidence="14">
    <location>
        <position position="188"/>
    </location>
</feature>
<evidence type="ECO:0000313" key="16">
    <source>
        <dbReference type="EMBL" id="MBC2664194.1"/>
    </source>
</evidence>
<dbReference type="GO" id="GO:0009231">
    <property type="term" value="P:riboflavin biosynthetic process"/>
    <property type="evidence" value="ECO:0007669"/>
    <property type="project" value="UniProtKB-UniRule"/>
</dbReference>
<proteinExistence type="inferred from homology"/>
<dbReference type="InterPro" id="IPR036144">
    <property type="entry name" value="RibA-like_sf"/>
</dbReference>
<evidence type="ECO:0000256" key="9">
    <source>
        <dbReference type="ARBA" id="ARBA00022619"/>
    </source>
</evidence>
<dbReference type="PIRSF" id="PIRSF001259">
    <property type="entry name" value="RibA"/>
    <property type="match status" value="1"/>
</dbReference>
<dbReference type="EC" id="4.1.99.12" evidence="7 14"/>
<dbReference type="RefSeq" id="WP_185662542.1">
    <property type="nucleotide sequence ID" value="NZ_JACLAW010000001.1"/>
</dbReference>
<evidence type="ECO:0000256" key="8">
    <source>
        <dbReference type="ARBA" id="ARBA00018836"/>
    </source>
</evidence>
<gene>
    <name evidence="14 16" type="primary">ribB</name>
    <name evidence="16" type="ORF">H7F51_01540</name>
</gene>
<evidence type="ECO:0000313" key="17">
    <source>
        <dbReference type="Proteomes" id="UP000566813"/>
    </source>
</evidence>
<dbReference type="NCBIfam" id="TIGR00506">
    <property type="entry name" value="ribB"/>
    <property type="match status" value="1"/>
</dbReference>
<comment type="pathway">
    <text evidence="4 14">Cofactor biosynthesis; riboflavin biosynthesis; 2-hydroxy-3-oxobutyl phosphate from D-ribulose 5-phosphate: step 1/1.</text>
</comment>
<dbReference type="Pfam" id="PF00926">
    <property type="entry name" value="DHBP_synthase"/>
    <property type="match status" value="1"/>
</dbReference>
<dbReference type="Proteomes" id="UP000566813">
    <property type="component" value="Unassembled WGS sequence"/>
</dbReference>
<comment type="similarity">
    <text evidence="6">In the C-terminal section; belongs to the GTP cyclohydrolase II family.</text>
</comment>
<dbReference type="GO" id="GO:0005829">
    <property type="term" value="C:cytosol"/>
    <property type="evidence" value="ECO:0007669"/>
    <property type="project" value="TreeGrafter"/>
</dbReference>
<evidence type="ECO:0000256" key="3">
    <source>
        <dbReference type="ARBA" id="ARBA00002284"/>
    </source>
</evidence>
<feature type="binding site" evidence="14">
    <location>
        <position position="90"/>
    </location>
    <ligand>
        <name>Mg(2+)</name>
        <dbReference type="ChEBI" id="CHEBI:18420"/>
        <label>1</label>
    </ligand>
</feature>
<evidence type="ECO:0000256" key="13">
    <source>
        <dbReference type="ARBA" id="ARBA00023239"/>
    </source>
</evidence>
<evidence type="ECO:0000256" key="6">
    <source>
        <dbReference type="ARBA" id="ARBA00008976"/>
    </source>
</evidence>
<dbReference type="InterPro" id="IPR032677">
    <property type="entry name" value="GTP_cyclohydro_II"/>
</dbReference>
<evidence type="ECO:0000256" key="14">
    <source>
        <dbReference type="HAMAP-Rule" id="MF_00180"/>
    </source>
</evidence>
<dbReference type="PANTHER" id="PTHR21327:SF34">
    <property type="entry name" value="3,4-DIHYDROXY-2-BUTANONE 4-PHOSPHATE SYNTHASE"/>
    <property type="match status" value="1"/>
</dbReference>
<evidence type="ECO:0000259" key="15">
    <source>
        <dbReference type="Pfam" id="PF00925"/>
    </source>
</evidence>
<dbReference type="InterPro" id="IPR017945">
    <property type="entry name" value="DHBP_synth_RibB-like_a/b_dom"/>
</dbReference>
<comment type="similarity">
    <text evidence="14">Belongs to the DHBP synthase family.</text>
</comment>
<dbReference type="GO" id="GO:0003677">
    <property type="term" value="F:DNA binding"/>
    <property type="evidence" value="ECO:0007669"/>
    <property type="project" value="InterPro"/>
</dbReference>
<dbReference type="PANTHER" id="PTHR21327">
    <property type="entry name" value="GTP CYCLOHYDROLASE II-RELATED"/>
    <property type="match status" value="1"/>
</dbReference>
<feature type="binding site" evidence="14">
    <location>
        <begin position="202"/>
        <end position="206"/>
    </location>
    <ligand>
        <name>D-ribulose 5-phosphate</name>
        <dbReference type="ChEBI" id="CHEBI:58121"/>
    </ligand>
</feature>
<dbReference type="SUPFAM" id="SSF47413">
    <property type="entry name" value="lambda repressor-like DNA-binding domains"/>
    <property type="match status" value="1"/>
</dbReference>
<feature type="binding site" evidence="14">
    <location>
        <begin position="89"/>
        <end position="90"/>
    </location>
    <ligand>
        <name>D-ribulose 5-phosphate</name>
        <dbReference type="ChEBI" id="CHEBI:58121"/>
    </ligand>
</feature>
<evidence type="ECO:0000256" key="5">
    <source>
        <dbReference type="ARBA" id="ARBA00005520"/>
    </source>
</evidence>
<comment type="caution">
    <text evidence="16">The sequence shown here is derived from an EMBL/GenBank/DDBJ whole genome shotgun (WGS) entry which is preliminary data.</text>
</comment>
<evidence type="ECO:0000256" key="10">
    <source>
        <dbReference type="ARBA" id="ARBA00022723"/>
    </source>
</evidence>
<comment type="subunit">
    <text evidence="14">Homodimer.</text>
</comment>
<keyword evidence="13 14" id="KW-0456">Lyase</keyword>
<evidence type="ECO:0000256" key="11">
    <source>
        <dbReference type="ARBA" id="ARBA00022842"/>
    </source>
</evidence>
<dbReference type="GO" id="GO:0003935">
    <property type="term" value="F:GTP cyclohydrolase II activity"/>
    <property type="evidence" value="ECO:0007669"/>
    <property type="project" value="TreeGrafter"/>
</dbReference>
<keyword evidence="12 14" id="KW-0464">Manganese</keyword>
<name>A0A7X1FNW5_9SPHN</name>
<keyword evidence="17" id="KW-1185">Reference proteome</keyword>
<dbReference type="EMBL" id="JACLAW010000001">
    <property type="protein sequence ID" value="MBC2664194.1"/>
    <property type="molecule type" value="Genomic_DNA"/>
</dbReference>
<feature type="binding site" evidence="14">
    <location>
        <position position="90"/>
    </location>
    <ligand>
        <name>Mg(2+)</name>
        <dbReference type="ChEBI" id="CHEBI:18420"/>
        <label>2</label>
    </ligand>
</feature>
<organism evidence="16 17">
    <name type="scientific">Novosphingobium flavum</name>
    <dbReference type="NCBI Taxonomy" id="1778672"/>
    <lineage>
        <taxon>Bacteria</taxon>
        <taxon>Pseudomonadati</taxon>
        <taxon>Pseudomonadota</taxon>
        <taxon>Alphaproteobacteria</taxon>
        <taxon>Sphingomonadales</taxon>
        <taxon>Sphingomonadaceae</taxon>
        <taxon>Novosphingobium</taxon>
    </lineage>
</organism>
<protein>
    <recommendedName>
        <fullName evidence="8 14">3,4-dihydroxy-2-butanone 4-phosphate synthase</fullName>
        <shortName evidence="14">DHBP synthase</shortName>
        <ecNumber evidence="7 14">4.1.99.12</ecNumber>
    </recommendedName>
</protein>